<accession>A0ABN9UHV7</accession>
<evidence type="ECO:0000313" key="2">
    <source>
        <dbReference type="Proteomes" id="UP001189429"/>
    </source>
</evidence>
<reference evidence="1" key="1">
    <citation type="submission" date="2023-10" db="EMBL/GenBank/DDBJ databases">
        <authorList>
            <person name="Chen Y."/>
            <person name="Shah S."/>
            <person name="Dougan E. K."/>
            <person name="Thang M."/>
            <person name="Chan C."/>
        </authorList>
    </citation>
    <scope>NUCLEOTIDE SEQUENCE [LARGE SCALE GENOMIC DNA]</scope>
</reference>
<evidence type="ECO:0000313" key="1">
    <source>
        <dbReference type="EMBL" id="CAK0859248.1"/>
    </source>
</evidence>
<keyword evidence="2" id="KW-1185">Reference proteome</keyword>
<comment type="caution">
    <text evidence="1">The sequence shown here is derived from an EMBL/GenBank/DDBJ whole genome shotgun (WGS) entry which is preliminary data.</text>
</comment>
<dbReference type="EMBL" id="CAUYUJ010015882">
    <property type="protein sequence ID" value="CAK0859248.1"/>
    <property type="molecule type" value="Genomic_DNA"/>
</dbReference>
<protein>
    <submittedName>
        <fullName evidence="1">Uncharacterized protein</fullName>
    </submittedName>
</protein>
<organism evidence="1 2">
    <name type="scientific">Prorocentrum cordatum</name>
    <dbReference type="NCBI Taxonomy" id="2364126"/>
    <lineage>
        <taxon>Eukaryota</taxon>
        <taxon>Sar</taxon>
        <taxon>Alveolata</taxon>
        <taxon>Dinophyceae</taxon>
        <taxon>Prorocentrales</taxon>
        <taxon>Prorocentraceae</taxon>
        <taxon>Prorocentrum</taxon>
    </lineage>
</organism>
<gene>
    <name evidence="1" type="ORF">PCOR1329_LOCUS48671</name>
</gene>
<proteinExistence type="predicted"/>
<sequence>MRRRDARISGSATKSGGLSLTFGGRILRSMDLALTCPIHGSVIHVSMCPRKSTTIARKTHKPKDMQRCCSLACGTAYLTEKACNEMVSAGTCAYPHSGSSACDTTGELSSPEGALGAASYPTPSPGLVQGGYGGAPAATPSPTELTLGGYSGGFGGYPSAAPSATPSPNTPPTSEFPWGGYGPPLAGASTATFGAAAAAPMSATGAAAPVSATGDPHLRNVHGEEFEPPGKHVLIQIPRKPLMYSLLRVDADVKTLGRSCADMYFQELNITGAWADVERSGGFHYYAQSGNDRASHWMHFGSVQLKVAHGRTREGTRYLNFYVRDLARAGFDVGGLLGGDDHTEASMPPEECAHRLAL</sequence>
<name>A0ABN9UHV7_9DINO</name>
<dbReference type="Proteomes" id="UP001189429">
    <property type="component" value="Unassembled WGS sequence"/>
</dbReference>